<keyword evidence="5 9" id="KW-0812">Transmembrane</keyword>
<keyword evidence="3 9" id="KW-1003">Cell membrane</keyword>
<dbReference type="EMBL" id="DRSK01000205">
    <property type="protein sequence ID" value="HHE07977.1"/>
    <property type="molecule type" value="Genomic_DNA"/>
</dbReference>
<evidence type="ECO:0000256" key="1">
    <source>
        <dbReference type="ARBA" id="ARBA00004651"/>
    </source>
</evidence>
<dbReference type="GO" id="GO:0016410">
    <property type="term" value="F:N-acyltransferase activity"/>
    <property type="evidence" value="ECO:0007669"/>
    <property type="project" value="UniProtKB-UniRule"/>
</dbReference>
<sequence>MNATSREMTRHPFLKTFSLPLLSGLLLGFSFPSWPSVHLEPLAWIALVPLLLSLEHEERFGLFFRKTWAAMLLFCLISLWWVCLATFVGGVLTVVAQSFFSIVPLLLFFFLRKRAGFRFALLTLPFIWTGWEWAYMQQDLSLGWLTIGNSQANLLWMVQYADLFGVWGVSLWVIAFNVIVVLLFRANFSRAALAGIALLMAAMIVAPLLYARHEFDRADRRRDVPAVRVVLVQPDIDPHEKWGSLGWGQTLFRLYSETGQTMNQASRPDLVIWPETAIPFYILDPVNKLYLNSLRRMVERWQTPVLTGVPDAEPLDTRYGSGVAAAADNVQQETNATYNASMLVLPGGGPVQVYRKMRLVPFGERVPYSEYLPWLEKLSFSLSGISSWQKGREATIMTFTTPEGRRVRMANIICYESIFPGLVSRFVREGAQFLTLVTNDGWYGMSYGPWQHAAIGRLRCIENRRAMARCANTGITLFYDDCGRSYGEIPWWELSVTTADVPLETGLTFYATHPDLVPFVSLGVSGLLALVALVRKQRQA</sequence>
<evidence type="ECO:0000256" key="7">
    <source>
        <dbReference type="ARBA" id="ARBA00023136"/>
    </source>
</evidence>
<evidence type="ECO:0000256" key="8">
    <source>
        <dbReference type="ARBA" id="ARBA00023315"/>
    </source>
</evidence>
<dbReference type="InterPro" id="IPR045378">
    <property type="entry name" value="LNT_N"/>
</dbReference>
<feature type="transmembrane region" description="Helical" evidence="9">
    <location>
        <begin position="119"/>
        <end position="136"/>
    </location>
</feature>
<evidence type="ECO:0000256" key="5">
    <source>
        <dbReference type="ARBA" id="ARBA00022692"/>
    </source>
</evidence>
<comment type="subcellular location">
    <subcellularLocation>
        <location evidence="1 9">Cell membrane</location>
        <topology evidence="1 9">Multi-pass membrane protein</topology>
    </subcellularLocation>
</comment>
<dbReference type="PANTHER" id="PTHR38686:SF1">
    <property type="entry name" value="APOLIPOPROTEIN N-ACYLTRANSFERASE"/>
    <property type="match status" value="1"/>
</dbReference>
<comment type="pathway">
    <text evidence="9">Protein modification; lipoprotein biosynthesis (N-acyl transfer).</text>
</comment>
<keyword evidence="4 9" id="KW-0808">Transferase</keyword>
<protein>
    <recommendedName>
        <fullName evidence="9">Apolipoprotein N-acyltransferase</fullName>
        <shortName evidence="9">ALP N-acyltransferase</shortName>
        <ecNumber evidence="9">2.3.1.269</ecNumber>
    </recommendedName>
</protein>
<dbReference type="InterPro" id="IPR036526">
    <property type="entry name" value="C-N_Hydrolase_sf"/>
</dbReference>
<proteinExistence type="inferred from homology"/>
<accession>A0A7C5HHL4</accession>
<evidence type="ECO:0000256" key="9">
    <source>
        <dbReference type="HAMAP-Rule" id="MF_01148"/>
    </source>
</evidence>
<feature type="transmembrane region" description="Helical" evidence="9">
    <location>
        <begin position="94"/>
        <end position="112"/>
    </location>
</feature>
<dbReference type="Pfam" id="PF00795">
    <property type="entry name" value="CN_hydrolase"/>
    <property type="match status" value="1"/>
</dbReference>
<dbReference type="GO" id="GO:0042158">
    <property type="term" value="P:lipoprotein biosynthetic process"/>
    <property type="evidence" value="ECO:0007669"/>
    <property type="project" value="UniProtKB-UniRule"/>
</dbReference>
<feature type="transmembrane region" description="Helical" evidence="9">
    <location>
        <begin position="67"/>
        <end position="88"/>
    </location>
</feature>
<dbReference type="UniPathway" id="UPA00666"/>
<keyword evidence="6 9" id="KW-1133">Transmembrane helix</keyword>
<evidence type="ECO:0000256" key="4">
    <source>
        <dbReference type="ARBA" id="ARBA00022679"/>
    </source>
</evidence>
<dbReference type="AlphaFoldDB" id="A0A7C5HHL4"/>
<name>A0A7C5HHL4_9CHLB</name>
<dbReference type="Proteomes" id="UP000886059">
    <property type="component" value="Unassembled WGS sequence"/>
</dbReference>
<dbReference type="PANTHER" id="PTHR38686">
    <property type="entry name" value="APOLIPOPROTEIN N-ACYLTRANSFERASE"/>
    <property type="match status" value="1"/>
</dbReference>
<organism evidence="11">
    <name type="scientific">Chlorobaculum parvum</name>
    <dbReference type="NCBI Taxonomy" id="274539"/>
    <lineage>
        <taxon>Bacteria</taxon>
        <taxon>Pseudomonadati</taxon>
        <taxon>Chlorobiota</taxon>
        <taxon>Chlorobiia</taxon>
        <taxon>Chlorobiales</taxon>
        <taxon>Chlorobiaceae</taxon>
        <taxon>Chlorobaculum</taxon>
    </lineage>
</organism>
<feature type="domain" description="CN hydrolase" evidence="10">
    <location>
        <begin position="232"/>
        <end position="503"/>
    </location>
</feature>
<feature type="transmembrane region" description="Helical" evidence="9">
    <location>
        <begin position="516"/>
        <end position="534"/>
    </location>
</feature>
<dbReference type="InterPro" id="IPR004563">
    <property type="entry name" value="Apolipo_AcylTrfase"/>
</dbReference>
<evidence type="ECO:0000259" key="10">
    <source>
        <dbReference type="PROSITE" id="PS50263"/>
    </source>
</evidence>
<comment type="similarity">
    <text evidence="2 9">Belongs to the CN hydrolase family. Apolipoprotein N-acyltransferase subfamily.</text>
</comment>
<feature type="transmembrane region" description="Helical" evidence="9">
    <location>
        <begin position="164"/>
        <end position="184"/>
    </location>
</feature>
<dbReference type="Pfam" id="PF20154">
    <property type="entry name" value="LNT_N"/>
    <property type="match status" value="1"/>
</dbReference>
<keyword evidence="8 9" id="KW-0012">Acyltransferase</keyword>
<dbReference type="InterPro" id="IPR003010">
    <property type="entry name" value="C-N_Hydrolase"/>
</dbReference>
<evidence type="ECO:0000256" key="2">
    <source>
        <dbReference type="ARBA" id="ARBA00010065"/>
    </source>
</evidence>
<dbReference type="Gene3D" id="3.60.110.10">
    <property type="entry name" value="Carbon-nitrogen hydrolase"/>
    <property type="match status" value="1"/>
</dbReference>
<comment type="caution">
    <text evidence="11">The sequence shown here is derived from an EMBL/GenBank/DDBJ whole genome shotgun (WGS) entry which is preliminary data.</text>
</comment>
<dbReference type="GO" id="GO:0005886">
    <property type="term" value="C:plasma membrane"/>
    <property type="evidence" value="ECO:0007669"/>
    <property type="project" value="UniProtKB-SubCell"/>
</dbReference>
<dbReference type="NCBIfam" id="TIGR00546">
    <property type="entry name" value="lnt"/>
    <property type="match status" value="1"/>
</dbReference>
<dbReference type="CDD" id="cd07571">
    <property type="entry name" value="ALP_N-acyl_transferase"/>
    <property type="match status" value="1"/>
</dbReference>
<evidence type="ECO:0000313" key="11">
    <source>
        <dbReference type="EMBL" id="HHE07977.1"/>
    </source>
</evidence>
<feature type="transmembrane region" description="Helical" evidence="9">
    <location>
        <begin position="191"/>
        <end position="211"/>
    </location>
</feature>
<evidence type="ECO:0000256" key="3">
    <source>
        <dbReference type="ARBA" id="ARBA00022475"/>
    </source>
</evidence>
<comment type="catalytic activity">
    <reaction evidence="9">
        <text>N-terminal S-1,2-diacyl-sn-glyceryl-L-cysteinyl-[lipoprotein] + a glycerophospholipid = N-acyl-S-1,2-diacyl-sn-glyceryl-L-cysteinyl-[lipoprotein] + a 2-acyl-sn-glycero-3-phospholipid + H(+)</text>
        <dbReference type="Rhea" id="RHEA:48228"/>
        <dbReference type="Rhea" id="RHEA-COMP:14681"/>
        <dbReference type="Rhea" id="RHEA-COMP:14684"/>
        <dbReference type="ChEBI" id="CHEBI:15378"/>
        <dbReference type="ChEBI" id="CHEBI:136912"/>
        <dbReference type="ChEBI" id="CHEBI:140656"/>
        <dbReference type="ChEBI" id="CHEBI:140657"/>
        <dbReference type="ChEBI" id="CHEBI:140660"/>
        <dbReference type="EC" id="2.3.1.269"/>
    </reaction>
</comment>
<gene>
    <name evidence="9 11" type="primary">lnt</name>
    <name evidence="11" type="ORF">ENL01_03685</name>
</gene>
<evidence type="ECO:0000256" key="6">
    <source>
        <dbReference type="ARBA" id="ARBA00022989"/>
    </source>
</evidence>
<dbReference type="SUPFAM" id="SSF56317">
    <property type="entry name" value="Carbon-nitrogen hydrolase"/>
    <property type="match status" value="1"/>
</dbReference>
<dbReference type="PROSITE" id="PS50263">
    <property type="entry name" value="CN_HYDROLASE"/>
    <property type="match status" value="1"/>
</dbReference>
<reference evidence="11" key="1">
    <citation type="journal article" date="2020" name="mSystems">
        <title>Genome- and Community-Level Interaction Insights into Carbon Utilization and Element Cycling Functions of Hydrothermarchaeota in Hydrothermal Sediment.</title>
        <authorList>
            <person name="Zhou Z."/>
            <person name="Liu Y."/>
            <person name="Xu W."/>
            <person name="Pan J."/>
            <person name="Luo Z.H."/>
            <person name="Li M."/>
        </authorList>
    </citation>
    <scope>NUCLEOTIDE SEQUENCE [LARGE SCALE GENOMIC DNA]</scope>
    <source>
        <strain evidence="11">HyVt-628</strain>
    </source>
</reference>
<dbReference type="EC" id="2.3.1.269" evidence="9"/>
<keyword evidence="7 9" id="KW-0472">Membrane</keyword>
<dbReference type="HAMAP" id="MF_01148">
    <property type="entry name" value="Lnt"/>
    <property type="match status" value="1"/>
</dbReference>
<comment type="function">
    <text evidence="9">Catalyzes the phospholipid dependent N-acylation of the N-terminal cysteine of apolipoprotein, the last step in lipoprotein maturation.</text>
</comment>